<evidence type="ECO:0000256" key="4">
    <source>
        <dbReference type="SAM" id="MobiDB-lite"/>
    </source>
</evidence>
<evidence type="ECO:0000259" key="6">
    <source>
        <dbReference type="SMART" id="SM00249"/>
    </source>
</evidence>
<evidence type="ECO:0000256" key="5">
    <source>
        <dbReference type="SAM" id="Phobius"/>
    </source>
</evidence>
<dbReference type="EMBL" id="VSWD01000005">
    <property type="protein sequence ID" value="KAK3103276.1"/>
    <property type="molecule type" value="Genomic_DNA"/>
</dbReference>
<evidence type="ECO:0000256" key="1">
    <source>
        <dbReference type="ARBA" id="ARBA00022723"/>
    </source>
</evidence>
<keyword evidence="5" id="KW-1133">Transmembrane helix</keyword>
<evidence type="ECO:0000313" key="7">
    <source>
        <dbReference type="EMBL" id="KAK3103276.1"/>
    </source>
</evidence>
<feature type="compositionally biased region" description="Acidic residues" evidence="4">
    <location>
        <begin position="60"/>
        <end position="70"/>
    </location>
</feature>
<gene>
    <name evidence="7" type="ORF">FSP39_018100</name>
</gene>
<dbReference type="Proteomes" id="UP001186944">
    <property type="component" value="Unassembled WGS sequence"/>
</dbReference>
<dbReference type="GO" id="GO:0008270">
    <property type="term" value="F:zinc ion binding"/>
    <property type="evidence" value="ECO:0007669"/>
    <property type="project" value="UniProtKB-KW"/>
</dbReference>
<dbReference type="AlphaFoldDB" id="A0AA89C288"/>
<comment type="caution">
    <text evidence="7">The sequence shown here is derived from an EMBL/GenBank/DDBJ whole genome shotgun (WGS) entry which is preliminary data.</text>
</comment>
<dbReference type="InterPro" id="IPR011011">
    <property type="entry name" value="Znf_FYVE_PHD"/>
</dbReference>
<sequence length="269" mass="30740">MVLVLDCCDYDVIFSSTGILKVIAAIIYQKKGIMRFKQTSRDLPSRPDGVKEEYLLPSEAFEEKEEENKENEDVQTQNDEITPEHDEQDEPISAAKFLTSKVEAVRKVKSEGKKKERKTMSKITSGHCITEETVVDKMRQHQECNETGKKSTGKKRKATPTETKPKRVRKGKKGTSRDSQEPGPSRINLAVDSEEHENAEDSEESVTINDEDKCCVCGLFTPKEVRDCISLVFTSWVQCDRCPHWVHLRFCTSERVIRKGVSFYCKHCK</sequence>
<keyword evidence="5" id="KW-0472">Membrane</keyword>
<accession>A0AA89C288</accession>
<keyword evidence="1" id="KW-0479">Metal-binding</keyword>
<name>A0AA89C288_PINIB</name>
<evidence type="ECO:0000256" key="2">
    <source>
        <dbReference type="ARBA" id="ARBA00022771"/>
    </source>
</evidence>
<feature type="transmembrane region" description="Helical" evidence="5">
    <location>
        <begin position="12"/>
        <end position="28"/>
    </location>
</feature>
<evidence type="ECO:0000313" key="8">
    <source>
        <dbReference type="Proteomes" id="UP001186944"/>
    </source>
</evidence>
<dbReference type="InterPro" id="IPR001965">
    <property type="entry name" value="Znf_PHD"/>
</dbReference>
<keyword evidence="3" id="KW-0862">Zinc</keyword>
<dbReference type="SUPFAM" id="SSF57903">
    <property type="entry name" value="FYVE/PHD zinc finger"/>
    <property type="match status" value="1"/>
</dbReference>
<organism evidence="7 8">
    <name type="scientific">Pinctada imbricata</name>
    <name type="common">Atlantic pearl-oyster</name>
    <name type="synonym">Pinctada martensii</name>
    <dbReference type="NCBI Taxonomy" id="66713"/>
    <lineage>
        <taxon>Eukaryota</taxon>
        <taxon>Metazoa</taxon>
        <taxon>Spiralia</taxon>
        <taxon>Lophotrochozoa</taxon>
        <taxon>Mollusca</taxon>
        <taxon>Bivalvia</taxon>
        <taxon>Autobranchia</taxon>
        <taxon>Pteriomorphia</taxon>
        <taxon>Pterioida</taxon>
        <taxon>Pterioidea</taxon>
        <taxon>Pteriidae</taxon>
        <taxon>Pinctada</taxon>
    </lineage>
</organism>
<dbReference type="SMART" id="SM00249">
    <property type="entry name" value="PHD"/>
    <property type="match status" value="1"/>
</dbReference>
<feature type="compositionally biased region" description="Basic and acidic residues" evidence="4">
    <location>
        <begin position="140"/>
        <end position="149"/>
    </location>
</feature>
<keyword evidence="8" id="KW-1185">Reference proteome</keyword>
<protein>
    <recommendedName>
        <fullName evidence="6">Zinc finger PHD-type domain-containing protein</fullName>
    </recommendedName>
</protein>
<feature type="region of interest" description="Disordered" evidence="4">
    <location>
        <begin position="140"/>
        <end position="186"/>
    </location>
</feature>
<keyword evidence="5" id="KW-0812">Transmembrane</keyword>
<evidence type="ECO:0000256" key="3">
    <source>
        <dbReference type="ARBA" id="ARBA00022833"/>
    </source>
</evidence>
<keyword evidence="2" id="KW-0863">Zinc-finger</keyword>
<feature type="domain" description="Zinc finger PHD-type" evidence="6">
    <location>
        <begin position="213"/>
        <end position="269"/>
    </location>
</feature>
<proteinExistence type="predicted"/>
<feature type="region of interest" description="Disordered" evidence="4">
    <location>
        <begin position="57"/>
        <end position="96"/>
    </location>
</feature>
<reference evidence="7" key="1">
    <citation type="submission" date="2019-08" db="EMBL/GenBank/DDBJ databases">
        <title>The improved chromosome-level genome for the pearl oyster Pinctada fucata martensii using PacBio sequencing and Hi-C.</title>
        <authorList>
            <person name="Zheng Z."/>
        </authorList>
    </citation>
    <scope>NUCLEOTIDE SEQUENCE</scope>
    <source>
        <strain evidence="7">ZZ-2019</strain>
        <tissue evidence="7">Adductor muscle</tissue>
    </source>
</reference>